<proteinExistence type="inferred from homology"/>
<dbReference type="GO" id="GO:0022625">
    <property type="term" value="C:cytosolic large ribosomal subunit"/>
    <property type="evidence" value="ECO:0007669"/>
    <property type="project" value="InterPro"/>
</dbReference>
<dbReference type="AlphaFoldDB" id="A0AAD4N399"/>
<dbReference type="PANTHER" id="PTHR11449">
    <property type="entry name" value="RIBOSOMAL PROTEIN L30"/>
    <property type="match status" value="1"/>
</dbReference>
<evidence type="ECO:0000259" key="6">
    <source>
        <dbReference type="Pfam" id="PF01248"/>
    </source>
</evidence>
<dbReference type="HAMAP" id="MF_00481">
    <property type="entry name" value="Ribosomal_eL30"/>
    <property type="match status" value="1"/>
</dbReference>
<keyword evidence="2 7" id="KW-0689">Ribosomal protein</keyword>
<keyword evidence="3" id="KW-0687">Ribonucleoprotein</keyword>
<keyword evidence="8" id="KW-1185">Reference proteome</keyword>
<comment type="caution">
    <text evidence="7">The sequence shown here is derived from an EMBL/GenBank/DDBJ whole genome shotgun (WGS) entry which is preliminary data.</text>
</comment>
<dbReference type="InterPro" id="IPR022991">
    <property type="entry name" value="Ribosomal_eL30_CS"/>
</dbReference>
<feature type="domain" description="Ribosomal protein eL8/eL30/eS12/Gadd45" evidence="6">
    <location>
        <begin position="12"/>
        <end position="102"/>
    </location>
</feature>
<evidence type="ECO:0000256" key="1">
    <source>
        <dbReference type="ARBA" id="ARBA00007326"/>
    </source>
</evidence>
<dbReference type="PROSITE" id="PS00709">
    <property type="entry name" value="RIBOSOMAL_L30E_1"/>
    <property type="match status" value="2"/>
</dbReference>
<reference evidence="7" key="1">
    <citation type="submission" date="2022-01" db="EMBL/GenBank/DDBJ databases">
        <title>Genome Sequence Resource for Two Populations of Ditylenchus destructor, the Migratory Endoparasitic Phytonematode.</title>
        <authorList>
            <person name="Zhang H."/>
            <person name="Lin R."/>
            <person name="Xie B."/>
        </authorList>
    </citation>
    <scope>NUCLEOTIDE SEQUENCE</scope>
    <source>
        <strain evidence="7">BazhouSP</strain>
    </source>
</reference>
<dbReference type="GO" id="GO:0003723">
    <property type="term" value="F:RNA binding"/>
    <property type="evidence" value="ECO:0007669"/>
    <property type="project" value="InterPro"/>
</dbReference>
<dbReference type="InterPro" id="IPR029064">
    <property type="entry name" value="Ribosomal_eL30-like_sf"/>
</dbReference>
<dbReference type="SUPFAM" id="SSF55315">
    <property type="entry name" value="L30e-like"/>
    <property type="match status" value="2"/>
</dbReference>
<dbReference type="Pfam" id="PF01248">
    <property type="entry name" value="Ribosomal_L7Ae"/>
    <property type="match status" value="2"/>
</dbReference>
<dbReference type="Proteomes" id="UP001201812">
    <property type="component" value="Unassembled WGS sequence"/>
</dbReference>
<dbReference type="InterPro" id="IPR004038">
    <property type="entry name" value="Ribosomal_eL8/eL30/eS12/Gad45"/>
</dbReference>
<comment type="similarity">
    <text evidence="1">Belongs to the eukaryotic ribosomal protein eL30 family.</text>
</comment>
<dbReference type="EMBL" id="JAKKPZ010000010">
    <property type="protein sequence ID" value="KAI1716349.1"/>
    <property type="molecule type" value="Genomic_DNA"/>
</dbReference>
<dbReference type="PROSITE" id="PS00993">
    <property type="entry name" value="RIBOSOMAL_L30E_2"/>
    <property type="match status" value="1"/>
</dbReference>
<feature type="domain" description="Ribosomal protein eL8/eL30/eS12/Gadd45" evidence="6">
    <location>
        <begin position="144"/>
        <end position="236"/>
    </location>
</feature>
<dbReference type="InterPro" id="IPR000231">
    <property type="entry name" value="Ribosomal_eL30"/>
</dbReference>
<evidence type="ECO:0000313" key="8">
    <source>
        <dbReference type="Proteomes" id="UP001201812"/>
    </source>
</evidence>
<sequence>MAVGKQKKSAENINARLTMVTKSGKYCLGYKQTLKTLRSGKAKLVIISSNTPTLRKSEIEYYAMLSKTGVHEYHGNNIELGTACGKLFRVSMLSITERARSSTMLCSQKQACTSTTETISNWEPPVESSSEFLCSQSPKKSAENINARLTMVTKSGKYCLGYKQTLKTLRSGKAKLVIISSNTPTLRKSEIEYYAMLSKTGVHEYHGNNIELGTACGKLFRVSMLSITDAGDSDIIRSVPSDT</sequence>
<evidence type="ECO:0000256" key="3">
    <source>
        <dbReference type="ARBA" id="ARBA00023274"/>
    </source>
</evidence>
<dbReference type="FunFam" id="3.30.1330.30:FF:000001">
    <property type="entry name" value="60S ribosomal protein L30"/>
    <property type="match status" value="2"/>
</dbReference>
<dbReference type="Gene3D" id="3.30.1330.30">
    <property type="match status" value="2"/>
</dbReference>
<dbReference type="GO" id="GO:0003735">
    <property type="term" value="F:structural constituent of ribosome"/>
    <property type="evidence" value="ECO:0007669"/>
    <property type="project" value="InterPro"/>
</dbReference>
<organism evidence="7 8">
    <name type="scientific">Ditylenchus destructor</name>
    <dbReference type="NCBI Taxonomy" id="166010"/>
    <lineage>
        <taxon>Eukaryota</taxon>
        <taxon>Metazoa</taxon>
        <taxon>Ecdysozoa</taxon>
        <taxon>Nematoda</taxon>
        <taxon>Chromadorea</taxon>
        <taxon>Rhabditida</taxon>
        <taxon>Tylenchina</taxon>
        <taxon>Tylenchomorpha</taxon>
        <taxon>Sphaerularioidea</taxon>
        <taxon>Anguinidae</taxon>
        <taxon>Anguininae</taxon>
        <taxon>Ditylenchus</taxon>
    </lineage>
</organism>
<dbReference type="InterPro" id="IPR039109">
    <property type="entry name" value="Ribosomal_eL30-like"/>
</dbReference>
<accession>A0AAD4N399</accession>
<gene>
    <name evidence="7" type="ORF">DdX_07396</name>
</gene>
<evidence type="ECO:0000313" key="7">
    <source>
        <dbReference type="EMBL" id="KAI1716349.1"/>
    </source>
</evidence>
<evidence type="ECO:0000256" key="4">
    <source>
        <dbReference type="ARBA" id="ARBA00035231"/>
    </source>
</evidence>
<evidence type="ECO:0000256" key="5">
    <source>
        <dbReference type="ARBA" id="ARBA00035336"/>
    </source>
</evidence>
<protein>
    <recommendedName>
        <fullName evidence="4">Large ribosomal subunit protein eL30</fullName>
    </recommendedName>
    <alternativeName>
        <fullName evidence="5">60S ribosomal protein L30</fullName>
    </alternativeName>
</protein>
<evidence type="ECO:0000256" key="2">
    <source>
        <dbReference type="ARBA" id="ARBA00022980"/>
    </source>
</evidence>
<name>A0AAD4N399_9BILA</name>
<dbReference type="NCBIfam" id="NF002172">
    <property type="entry name" value="PRK01018.1"/>
    <property type="match status" value="2"/>
</dbReference>